<dbReference type="WBParaSite" id="Hba_01349">
    <property type="protein sequence ID" value="Hba_01349"/>
    <property type="gene ID" value="Hba_01349"/>
</dbReference>
<protein>
    <submittedName>
        <fullName evidence="2">Ig-like domain-containing protein</fullName>
    </submittedName>
</protein>
<evidence type="ECO:0000313" key="1">
    <source>
        <dbReference type="Proteomes" id="UP000095283"/>
    </source>
</evidence>
<evidence type="ECO:0000313" key="2">
    <source>
        <dbReference type="WBParaSite" id="Hba_01349"/>
    </source>
</evidence>
<organism evidence="1 2">
    <name type="scientific">Heterorhabditis bacteriophora</name>
    <name type="common">Entomopathogenic nematode worm</name>
    <dbReference type="NCBI Taxonomy" id="37862"/>
    <lineage>
        <taxon>Eukaryota</taxon>
        <taxon>Metazoa</taxon>
        <taxon>Ecdysozoa</taxon>
        <taxon>Nematoda</taxon>
        <taxon>Chromadorea</taxon>
        <taxon>Rhabditida</taxon>
        <taxon>Rhabditina</taxon>
        <taxon>Rhabditomorpha</taxon>
        <taxon>Strongyloidea</taxon>
        <taxon>Heterorhabditidae</taxon>
        <taxon>Heterorhabditis</taxon>
    </lineage>
</organism>
<sequence>MLDAFLPATTKTNNTSAVWKSDNDEVSQAYYLNDYVSLTAIYFKVPSPTYILQLEPVVWEQIPISSIGERVLYCNQFDKTTKHKIHWRFNGSNPSKERGKDISNDSKLYVKEGDSYYIRLLKTKNIESVECKLNNGTVPQNVKYPVGHLYDLETNTCLLYAHSYYGSHVWISYASTF</sequence>
<dbReference type="Proteomes" id="UP000095283">
    <property type="component" value="Unplaced"/>
</dbReference>
<proteinExistence type="predicted"/>
<dbReference type="AlphaFoldDB" id="A0A1I7W9M8"/>
<reference evidence="2" key="1">
    <citation type="submission" date="2016-11" db="UniProtKB">
        <authorList>
            <consortium name="WormBaseParasite"/>
        </authorList>
    </citation>
    <scope>IDENTIFICATION</scope>
</reference>
<keyword evidence="1" id="KW-1185">Reference proteome</keyword>
<accession>A0A1I7W9M8</accession>
<name>A0A1I7W9M8_HETBA</name>